<feature type="transmembrane region" description="Helical" evidence="1">
    <location>
        <begin position="98"/>
        <end position="120"/>
    </location>
</feature>
<protein>
    <submittedName>
        <fullName evidence="2">Uncharacterized protein</fullName>
    </submittedName>
</protein>
<dbReference type="InterPro" id="IPR046487">
    <property type="entry name" value="DUF6580"/>
</dbReference>
<reference evidence="2 3" key="1">
    <citation type="submission" date="2018-12" db="EMBL/GenBank/DDBJ databases">
        <title>Sequencing of bacterial isolates from soil warming experiment in Harvard Forest, Massachusetts, USA.</title>
        <authorList>
            <person name="Deangelis K."/>
        </authorList>
    </citation>
    <scope>NUCLEOTIDE SEQUENCE [LARGE SCALE GENOMIC DNA]</scope>
    <source>
        <strain evidence="2 3">EB153</strain>
    </source>
</reference>
<gene>
    <name evidence="2" type="ORF">EDE15_2033</name>
</gene>
<feature type="transmembrane region" description="Helical" evidence="1">
    <location>
        <begin position="127"/>
        <end position="146"/>
    </location>
</feature>
<proteinExistence type="predicted"/>
<keyword evidence="1" id="KW-1133">Transmembrane helix</keyword>
<evidence type="ECO:0000313" key="2">
    <source>
        <dbReference type="EMBL" id="RSL16515.1"/>
    </source>
</evidence>
<dbReference type="EMBL" id="RSDW01000001">
    <property type="protein sequence ID" value="RSL16515.1"/>
    <property type="molecule type" value="Genomic_DNA"/>
</dbReference>
<sequence>MIAYLVLLLAILSRILPHVFATTSVGFTAVGGGLLFFGARRSRWQTIIAVLALMATDFYLTTYVYGAAFHASAYLVTWAWYAAICLLGHQMLSGKPSMLRVGGAVLASSTSFFILSNFMVWAGSGMYPHSLAGLAACYVAAIPFYANDVMSTAITAGALFGLPALAASIAESLRESQDKHLPLA</sequence>
<evidence type="ECO:0000256" key="1">
    <source>
        <dbReference type="SAM" id="Phobius"/>
    </source>
</evidence>
<feature type="transmembrane region" description="Helical" evidence="1">
    <location>
        <begin position="45"/>
        <end position="66"/>
    </location>
</feature>
<keyword evidence="1" id="KW-0812">Transmembrane</keyword>
<organism evidence="2 3">
    <name type="scientific">Edaphobacter aggregans</name>
    <dbReference type="NCBI Taxonomy" id="570835"/>
    <lineage>
        <taxon>Bacteria</taxon>
        <taxon>Pseudomonadati</taxon>
        <taxon>Acidobacteriota</taxon>
        <taxon>Terriglobia</taxon>
        <taxon>Terriglobales</taxon>
        <taxon>Acidobacteriaceae</taxon>
        <taxon>Edaphobacter</taxon>
    </lineage>
</organism>
<keyword evidence="3" id="KW-1185">Reference proteome</keyword>
<accession>A0A428MHU4</accession>
<dbReference type="Proteomes" id="UP000269669">
    <property type="component" value="Unassembled WGS sequence"/>
</dbReference>
<evidence type="ECO:0000313" key="3">
    <source>
        <dbReference type="Proteomes" id="UP000269669"/>
    </source>
</evidence>
<feature type="transmembrane region" description="Helical" evidence="1">
    <location>
        <begin position="73"/>
        <end position="92"/>
    </location>
</feature>
<feature type="transmembrane region" description="Helical" evidence="1">
    <location>
        <begin position="152"/>
        <end position="170"/>
    </location>
</feature>
<dbReference type="Pfam" id="PF20221">
    <property type="entry name" value="DUF6580"/>
    <property type="match status" value="1"/>
</dbReference>
<dbReference type="AlphaFoldDB" id="A0A428MHU4"/>
<dbReference type="OrthoDB" id="9806699at2"/>
<name>A0A428MHU4_9BACT</name>
<comment type="caution">
    <text evidence="2">The sequence shown here is derived from an EMBL/GenBank/DDBJ whole genome shotgun (WGS) entry which is preliminary data.</text>
</comment>
<keyword evidence="1" id="KW-0472">Membrane</keyword>